<evidence type="ECO:0008006" key="3">
    <source>
        <dbReference type="Google" id="ProtNLM"/>
    </source>
</evidence>
<dbReference type="Proteomes" id="UP001627154">
    <property type="component" value="Unassembled WGS sequence"/>
</dbReference>
<sequence length="115" mass="13658">MGRVERRHGEMSYHLTQLLTGQGYFKHHSQRYDNNASAWCPLYPDETENVEHVFFHCLRFEREKEEAQLRLSERIEAENIVWFMLRDLPGWNAVSTIAKAVVTRLKQETGEHQDL</sequence>
<dbReference type="AlphaFoldDB" id="A0ABD2WG39"/>
<organism evidence="1 2">
    <name type="scientific">Trichogramma kaykai</name>
    <dbReference type="NCBI Taxonomy" id="54128"/>
    <lineage>
        <taxon>Eukaryota</taxon>
        <taxon>Metazoa</taxon>
        <taxon>Ecdysozoa</taxon>
        <taxon>Arthropoda</taxon>
        <taxon>Hexapoda</taxon>
        <taxon>Insecta</taxon>
        <taxon>Pterygota</taxon>
        <taxon>Neoptera</taxon>
        <taxon>Endopterygota</taxon>
        <taxon>Hymenoptera</taxon>
        <taxon>Apocrita</taxon>
        <taxon>Proctotrupomorpha</taxon>
        <taxon>Chalcidoidea</taxon>
        <taxon>Trichogrammatidae</taxon>
        <taxon>Trichogramma</taxon>
    </lineage>
</organism>
<proteinExistence type="predicted"/>
<name>A0ABD2WG39_9HYME</name>
<comment type="caution">
    <text evidence="1">The sequence shown here is derived from an EMBL/GenBank/DDBJ whole genome shotgun (WGS) entry which is preliminary data.</text>
</comment>
<dbReference type="EMBL" id="JBJJXI010000108">
    <property type="protein sequence ID" value="KAL3391594.1"/>
    <property type="molecule type" value="Genomic_DNA"/>
</dbReference>
<accession>A0ABD2WG39</accession>
<evidence type="ECO:0000313" key="2">
    <source>
        <dbReference type="Proteomes" id="UP001627154"/>
    </source>
</evidence>
<protein>
    <recommendedName>
        <fullName evidence="3">Reverse transcriptase zinc-binding domain-containing protein</fullName>
    </recommendedName>
</protein>
<evidence type="ECO:0000313" key="1">
    <source>
        <dbReference type="EMBL" id="KAL3391594.1"/>
    </source>
</evidence>
<gene>
    <name evidence="1" type="ORF">TKK_013530</name>
</gene>
<keyword evidence="2" id="KW-1185">Reference proteome</keyword>
<reference evidence="1 2" key="1">
    <citation type="journal article" date="2024" name="bioRxiv">
        <title>A reference genome for Trichogramma kaykai: A tiny desert-dwelling parasitoid wasp with competing sex-ratio distorters.</title>
        <authorList>
            <person name="Culotta J."/>
            <person name="Lindsey A.R."/>
        </authorList>
    </citation>
    <scope>NUCLEOTIDE SEQUENCE [LARGE SCALE GENOMIC DNA]</scope>
    <source>
        <strain evidence="1 2">KSX58</strain>
    </source>
</reference>